<feature type="compositionally biased region" description="Low complexity" evidence="3">
    <location>
        <begin position="330"/>
        <end position="340"/>
    </location>
</feature>
<dbReference type="InterPro" id="IPR018511">
    <property type="entry name" value="Hemolysin-typ_Ca-bd_CS"/>
</dbReference>
<evidence type="ECO:0000256" key="3">
    <source>
        <dbReference type="SAM" id="MobiDB-lite"/>
    </source>
</evidence>
<evidence type="ECO:0000313" key="6">
    <source>
        <dbReference type="Proteomes" id="UP000178448"/>
    </source>
</evidence>
<comment type="subcellular location">
    <subcellularLocation>
        <location evidence="1">Secreted</location>
    </subcellularLocation>
</comment>
<dbReference type="Pfam" id="PF00353">
    <property type="entry name" value="HemolysinCabind"/>
    <property type="match status" value="4"/>
</dbReference>
<dbReference type="GO" id="GO:0005576">
    <property type="term" value="C:extracellular region"/>
    <property type="evidence" value="ECO:0007669"/>
    <property type="project" value="UniProtKB-SubCell"/>
</dbReference>
<feature type="compositionally biased region" description="Polar residues" evidence="3">
    <location>
        <begin position="393"/>
        <end position="403"/>
    </location>
</feature>
<accession>A0A1F5YNN4</accession>
<dbReference type="PANTHER" id="PTHR38340">
    <property type="entry name" value="S-LAYER PROTEIN"/>
    <property type="match status" value="1"/>
</dbReference>
<dbReference type="InterPro" id="IPR050557">
    <property type="entry name" value="RTX_toxin/Mannuronan_C5-epim"/>
</dbReference>
<feature type="compositionally biased region" description="Basic and acidic residues" evidence="3">
    <location>
        <begin position="264"/>
        <end position="273"/>
    </location>
</feature>
<keyword evidence="4" id="KW-0472">Membrane</keyword>
<gene>
    <name evidence="5" type="ORF">A2Z33_00995</name>
</gene>
<proteinExistence type="predicted"/>
<dbReference type="PRINTS" id="PR00313">
    <property type="entry name" value="CABNDNGRPT"/>
</dbReference>
<sequence>MKHITLKNIIIIASVVILAGFAGYFRARQPYRGIVQAVGDLNIIWGVPDGSPIFVVQNMLPGDTESRTVTVENTGLSAHALKVRGIQRSVPDSFPTVLDFSLAENGTDVYGGTSPTGAKTLQDFFNDTATPSSIPLSVFAPGNSKNYTFRIHFQESAGNEYQLARVIFDIVFGIESDIPAQCAHMTFSGEPIYGTAHEDTLYGTSGNDLIYAYENEDEVYGQEGDDCIVGGSGNDKLDGGSGDDVVIGDSGDDQMYGGTGSDRMYGDSGHDTIESGDGDDLIDGSSGNDKITSGSGIDNISGGTGDDIIDSGDGNDTIESGEGRDTVYAGSGDDTVSSGDGSDKVYLGTGKDTADTFAGNDEVYGEDGNDTMTSTSGNDQLTGGNGTDYANAGSGTDTCNAETEISCEL</sequence>
<dbReference type="Proteomes" id="UP000178448">
    <property type="component" value="Unassembled WGS sequence"/>
</dbReference>
<dbReference type="Gene3D" id="2.150.10.10">
    <property type="entry name" value="Serralysin-like metalloprotease, C-terminal"/>
    <property type="match status" value="3"/>
</dbReference>
<dbReference type="SUPFAM" id="SSF51120">
    <property type="entry name" value="beta-Roll"/>
    <property type="match status" value="2"/>
</dbReference>
<dbReference type="PANTHER" id="PTHR38340:SF1">
    <property type="entry name" value="S-LAYER PROTEIN"/>
    <property type="match status" value="1"/>
</dbReference>
<evidence type="ECO:0000256" key="4">
    <source>
        <dbReference type="SAM" id="Phobius"/>
    </source>
</evidence>
<reference evidence="5 6" key="1">
    <citation type="journal article" date="2016" name="Nat. Commun.">
        <title>Thousands of microbial genomes shed light on interconnected biogeochemical processes in an aquifer system.</title>
        <authorList>
            <person name="Anantharaman K."/>
            <person name="Brown C.T."/>
            <person name="Hug L.A."/>
            <person name="Sharon I."/>
            <person name="Castelle C.J."/>
            <person name="Probst A.J."/>
            <person name="Thomas B.C."/>
            <person name="Singh A."/>
            <person name="Wilkins M.J."/>
            <person name="Karaoz U."/>
            <person name="Brodie E.L."/>
            <person name="Williams K.H."/>
            <person name="Hubbard S.S."/>
            <person name="Banfield J.F."/>
        </authorList>
    </citation>
    <scope>NUCLEOTIDE SEQUENCE [LARGE SCALE GENOMIC DNA]</scope>
</reference>
<organism evidence="5 6">
    <name type="scientific">Candidatus Gottesmanbacteria bacterium RBG_16_52_11</name>
    <dbReference type="NCBI Taxonomy" id="1798374"/>
    <lineage>
        <taxon>Bacteria</taxon>
        <taxon>Candidatus Gottesmaniibacteriota</taxon>
    </lineage>
</organism>
<feature type="compositionally biased region" description="Polar residues" evidence="3">
    <location>
        <begin position="370"/>
        <end position="382"/>
    </location>
</feature>
<comment type="caution">
    <text evidence="5">The sequence shown here is derived from an EMBL/GenBank/DDBJ whole genome shotgun (WGS) entry which is preliminary data.</text>
</comment>
<protein>
    <recommendedName>
        <fullName evidence="7">Calcium-binding protein</fullName>
    </recommendedName>
</protein>
<feature type="compositionally biased region" description="Low complexity" evidence="3">
    <location>
        <begin position="283"/>
        <end position="301"/>
    </location>
</feature>
<keyword evidence="4" id="KW-0812">Transmembrane</keyword>
<feature type="region of interest" description="Disordered" evidence="3">
    <location>
        <begin position="251"/>
        <end position="409"/>
    </location>
</feature>
<evidence type="ECO:0000313" key="5">
    <source>
        <dbReference type="EMBL" id="OGG01818.1"/>
    </source>
</evidence>
<dbReference type="PROSITE" id="PS00330">
    <property type="entry name" value="HEMOLYSIN_CALCIUM"/>
    <property type="match status" value="2"/>
</dbReference>
<dbReference type="InterPro" id="IPR001343">
    <property type="entry name" value="Hemolysn_Ca-bd"/>
</dbReference>
<dbReference type="GO" id="GO:0005509">
    <property type="term" value="F:calcium ion binding"/>
    <property type="evidence" value="ECO:0007669"/>
    <property type="project" value="InterPro"/>
</dbReference>
<keyword evidence="2" id="KW-0964">Secreted</keyword>
<evidence type="ECO:0000256" key="2">
    <source>
        <dbReference type="ARBA" id="ARBA00022525"/>
    </source>
</evidence>
<dbReference type="EMBL" id="MFJD01000009">
    <property type="protein sequence ID" value="OGG01818.1"/>
    <property type="molecule type" value="Genomic_DNA"/>
</dbReference>
<evidence type="ECO:0000256" key="1">
    <source>
        <dbReference type="ARBA" id="ARBA00004613"/>
    </source>
</evidence>
<keyword evidence="4" id="KW-1133">Transmembrane helix</keyword>
<name>A0A1F5YNN4_9BACT</name>
<dbReference type="AlphaFoldDB" id="A0A1F5YNN4"/>
<evidence type="ECO:0008006" key="7">
    <source>
        <dbReference type="Google" id="ProtNLM"/>
    </source>
</evidence>
<dbReference type="STRING" id="1798374.A2Z33_00995"/>
<feature type="transmembrane region" description="Helical" evidence="4">
    <location>
        <begin position="6"/>
        <end position="25"/>
    </location>
</feature>
<dbReference type="InterPro" id="IPR011049">
    <property type="entry name" value="Serralysin-like_metalloprot_C"/>
</dbReference>